<evidence type="ECO:0000313" key="5">
    <source>
        <dbReference type="Proteomes" id="UP001140453"/>
    </source>
</evidence>
<dbReference type="OrthoDB" id="188186at2759"/>
<evidence type="ECO:0000313" key="4">
    <source>
        <dbReference type="EMBL" id="KAJ4388793.1"/>
    </source>
</evidence>
<dbReference type="GO" id="GO:0003697">
    <property type="term" value="F:single-stranded DNA binding"/>
    <property type="evidence" value="ECO:0007669"/>
    <property type="project" value="TreeGrafter"/>
</dbReference>
<keyword evidence="5" id="KW-1185">Reference proteome</keyword>
<dbReference type="AlphaFoldDB" id="A0A9W8YMW8"/>
<dbReference type="PANTHER" id="PTHR15114">
    <property type="entry name" value="REPLICATION PROTEIN A3"/>
    <property type="match status" value="1"/>
</dbReference>
<dbReference type="Proteomes" id="UP001140453">
    <property type="component" value="Unassembled WGS sequence"/>
</dbReference>
<gene>
    <name evidence="4" type="ORF">N0V93_006253</name>
</gene>
<evidence type="ECO:0000256" key="1">
    <source>
        <dbReference type="ARBA" id="ARBA00004123"/>
    </source>
</evidence>
<evidence type="ECO:0008006" key="6">
    <source>
        <dbReference type="Google" id="ProtNLM"/>
    </source>
</evidence>
<dbReference type="SUPFAM" id="SSF50249">
    <property type="entry name" value="Nucleic acid-binding proteins"/>
    <property type="match status" value="1"/>
</dbReference>
<dbReference type="GO" id="GO:0003684">
    <property type="term" value="F:damaged DNA binding"/>
    <property type="evidence" value="ECO:0007669"/>
    <property type="project" value="TreeGrafter"/>
</dbReference>
<dbReference type="GO" id="GO:0035861">
    <property type="term" value="C:site of double-strand break"/>
    <property type="evidence" value="ECO:0007669"/>
    <property type="project" value="TreeGrafter"/>
</dbReference>
<comment type="subcellular location">
    <subcellularLocation>
        <location evidence="1">Nucleus</location>
    </subcellularLocation>
</comment>
<dbReference type="EMBL" id="JAPEVB010000004">
    <property type="protein sequence ID" value="KAJ4388793.1"/>
    <property type="molecule type" value="Genomic_DNA"/>
</dbReference>
<comment type="caution">
    <text evidence="4">The sequence shown here is derived from an EMBL/GenBank/DDBJ whole genome shotgun (WGS) entry which is preliminary data.</text>
</comment>
<dbReference type="CDD" id="cd04479">
    <property type="entry name" value="RPA3"/>
    <property type="match status" value="1"/>
</dbReference>
<comment type="similarity">
    <text evidence="2">Belongs to the replication factor A protein 3 family.</text>
</comment>
<name>A0A9W8YMW8_9PEZI</name>
<dbReference type="Pfam" id="PF08661">
    <property type="entry name" value="Rep_fac-A_3"/>
    <property type="match status" value="1"/>
</dbReference>
<dbReference type="GO" id="GO:0005662">
    <property type="term" value="C:DNA replication factor A complex"/>
    <property type="evidence" value="ECO:0007669"/>
    <property type="project" value="TreeGrafter"/>
</dbReference>
<reference evidence="4" key="1">
    <citation type="submission" date="2022-10" db="EMBL/GenBank/DDBJ databases">
        <title>Tapping the CABI collections for fungal endophytes: first genome assemblies for Collariella, Neodidymelliopsis, Ascochyta clinopodiicola, Didymella pomorum, Didymosphaeria variabile, Neocosmospora piperis and Neocucurbitaria cava.</title>
        <authorList>
            <person name="Hill R."/>
        </authorList>
    </citation>
    <scope>NUCLEOTIDE SEQUENCE</scope>
    <source>
        <strain evidence="4">IMI 355082</strain>
    </source>
</reference>
<accession>A0A9W8YMW8</accession>
<evidence type="ECO:0000256" key="2">
    <source>
        <dbReference type="ARBA" id="ARBA00009761"/>
    </source>
</evidence>
<keyword evidence="3" id="KW-0539">Nucleus</keyword>
<dbReference type="PANTHER" id="PTHR15114:SF1">
    <property type="entry name" value="REPLICATION PROTEIN A 14 KDA SUBUNIT"/>
    <property type="match status" value="1"/>
</dbReference>
<evidence type="ECO:0000256" key="3">
    <source>
        <dbReference type="ARBA" id="ARBA00023242"/>
    </source>
</evidence>
<proteinExistence type="inferred from homology"/>
<protein>
    <recommendedName>
        <fullName evidence="6">Replication factor A protein 3</fullName>
    </recommendedName>
</protein>
<dbReference type="GO" id="GO:0006298">
    <property type="term" value="P:mismatch repair"/>
    <property type="evidence" value="ECO:0007669"/>
    <property type="project" value="TreeGrafter"/>
</dbReference>
<dbReference type="InterPro" id="IPR013970">
    <property type="entry name" value="Rfa2"/>
</dbReference>
<dbReference type="GO" id="GO:0006260">
    <property type="term" value="P:DNA replication"/>
    <property type="evidence" value="ECO:0007669"/>
    <property type="project" value="InterPro"/>
</dbReference>
<dbReference type="Gene3D" id="2.40.50.140">
    <property type="entry name" value="Nucleic acid-binding proteins"/>
    <property type="match status" value="1"/>
</dbReference>
<dbReference type="GO" id="GO:0000724">
    <property type="term" value="P:double-strand break repair via homologous recombination"/>
    <property type="evidence" value="ECO:0007669"/>
    <property type="project" value="TreeGrafter"/>
</dbReference>
<dbReference type="GO" id="GO:0006284">
    <property type="term" value="P:base-excision repair"/>
    <property type="evidence" value="ECO:0007669"/>
    <property type="project" value="TreeGrafter"/>
</dbReference>
<organism evidence="4 5">
    <name type="scientific">Gnomoniopsis smithogilvyi</name>
    <dbReference type="NCBI Taxonomy" id="1191159"/>
    <lineage>
        <taxon>Eukaryota</taxon>
        <taxon>Fungi</taxon>
        <taxon>Dikarya</taxon>
        <taxon>Ascomycota</taxon>
        <taxon>Pezizomycotina</taxon>
        <taxon>Sordariomycetes</taxon>
        <taxon>Sordariomycetidae</taxon>
        <taxon>Diaporthales</taxon>
        <taxon>Gnomoniaceae</taxon>
        <taxon>Gnomoniopsis</taxon>
    </lineage>
</organism>
<sequence length="111" mass="12114">MDSQSTPRVTAPYLDRYIGRNVTIIGRVDQLRGEEATIDADGHIKAYLNREAHLTPNGAAQIIGKVNQDLTIKVLSAVDLGSGIDFKVCQQVVELSQRYQELFDNVAGGAN</sequence>
<dbReference type="GO" id="GO:0006289">
    <property type="term" value="P:nucleotide-excision repair"/>
    <property type="evidence" value="ECO:0007669"/>
    <property type="project" value="TreeGrafter"/>
</dbReference>
<dbReference type="InterPro" id="IPR012340">
    <property type="entry name" value="NA-bd_OB-fold"/>
</dbReference>